<reference evidence="2 3" key="1">
    <citation type="submission" date="2020-12" db="EMBL/GenBank/DDBJ databases">
        <title>Enhanced detection system for hospital associated transmission using whole genome sequencing surveillance.</title>
        <authorList>
            <person name="Harrison L.H."/>
            <person name="Van Tyne D."/>
            <person name="Marsh J.W."/>
            <person name="Griffith M.P."/>
            <person name="Snyder D.J."/>
            <person name="Cooper V.S."/>
            <person name="Mustapha M."/>
        </authorList>
    </citation>
    <scope>NUCLEOTIDE SEQUENCE [LARGE SCALE GENOMIC DNA]</scope>
    <source>
        <strain evidence="2 3">SER00238</strain>
    </source>
</reference>
<dbReference type="Pfam" id="PF07993">
    <property type="entry name" value="NAD_binding_4"/>
    <property type="match status" value="1"/>
</dbReference>
<dbReference type="EMBL" id="JAEHSL010000024">
    <property type="protein sequence ID" value="MBI6182918.1"/>
    <property type="molecule type" value="Genomic_DNA"/>
</dbReference>
<organism evidence="2 3">
    <name type="scientific">Serratia proteamaculans</name>
    <dbReference type="NCBI Taxonomy" id="28151"/>
    <lineage>
        <taxon>Bacteria</taxon>
        <taxon>Pseudomonadati</taxon>
        <taxon>Pseudomonadota</taxon>
        <taxon>Gammaproteobacteria</taxon>
        <taxon>Enterobacterales</taxon>
        <taxon>Yersiniaceae</taxon>
        <taxon>Serratia</taxon>
    </lineage>
</organism>
<dbReference type="InterPro" id="IPR013120">
    <property type="entry name" value="FAR_NAD-bd"/>
</dbReference>
<protein>
    <submittedName>
        <fullName evidence="2">SDR family oxidoreductase</fullName>
    </submittedName>
</protein>
<gene>
    <name evidence="2" type="ORF">JEQ07_21280</name>
</gene>
<evidence type="ECO:0000313" key="3">
    <source>
        <dbReference type="Proteomes" id="UP000639004"/>
    </source>
</evidence>
<proteinExistence type="predicted"/>
<dbReference type="Gene3D" id="3.40.50.720">
    <property type="entry name" value="NAD(P)-binding Rossmann-like Domain"/>
    <property type="match status" value="1"/>
</dbReference>
<feature type="domain" description="Thioester reductase (TE)" evidence="1">
    <location>
        <begin position="4"/>
        <end position="36"/>
    </location>
</feature>
<evidence type="ECO:0000313" key="2">
    <source>
        <dbReference type="EMBL" id="MBI6182918.1"/>
    </source>
</evidence>
<dbReference type="Proteomes" id="UP000639004">
    <property type="component" value="Unassembled WGS sequence"/>
</dbReference>
<evidence type="ECO:0000259" key="1">
    <source>
        <dbReference type="Pfam" id="PF07993"/>
    </source>
</evidence>
<accession>A0ABS0TX18</accession>
<comment type="caution">
    <text evidence="2">The sequence shown here is derived from an EMBL/GenBank/DDBJ whole genome shotgun (WGS) entry which is preliminary data.</text>
</comment>
<keyword evidence="3" id="KW-1185">Reference proteome</keyword>
<dbReference type="RefSeq" id="WP_129934085.1">
    <property type="nucleotide sequence ID" value="NZ_JAEHSL010000024.1"/>
</dbReference>
<sequence length="98" mass="11527">MPTTLSQRIDIIYHSASAVNFIQPYSYMKRDNVQGLFRDNMVNGQSTVQLYQNTYQWDCSNLKYFLQHSGIEEPHFTRQMLLNYLRQSIGTSQQSLQV</sequence>
<name>A0ABS0TX18_SERPR</name>